<dbReference type="Pfam" id="PF00295">
    <property type="entry name" value="Glyco_hydro_28"/>
    <property type="match status" value="1"/>
</dbReference>
<evidence type="ECO:0000256" key="1">
    <source>
        <dbReference type="ARBA" id="ARBA00004613"/>
    </source>
</evidence>
<comment type="catalytic activity">
    <reaction evidence="15">
        <text>[(1-&gt;4)-alpha-D-galacturonosyl](n) + H2O = alpha-D-galacturonate + [(1-&gt;4)-alpha-D-galacturonosyl](n-1)</text>
        <dbReference type="Rhea" id="RHEA:14117"/>
        <dbReference type="Rhea" id="RHEA-COMP:14570"/>
        <dbReference type="Rhea" id="RHEA-COMP:14572"/>
        <dbReference type="ChEBI" id="CHEBI:15377"/>
        <dbReference type="ChEBI" id="CHEBI:58658"/>
        <dbReference type="ChEBI" id="CHEBI:140523"/>
        <dbReference type="EC" id="3.2.1.67"/>
    </reaction>
</comment>
<evidence type="ECO:0000256" key="3">
    <source>
        <dbReference type="ARBA" id="ARBA00022525"/>
    </source>
</evidence>
<dbReference type="SUPFAM" id="SSF51126">
    <property type="entry name" value="Pectin lyase-like"/>
    <property type="match status" value="1"/>
</dbReference>
<comment type="subcellular location">
    <subcellularLocation>
        <location evidence="1">Secreted</location>
    </subcellularLocation>
</comment>
<keyword evidence="4 18" id="KW-0732">Signal</keyword>
<feature type="chain" id="PRO_5042118503" description="galacturonan 1,4-alpha-galacturonidase" evidence="18">
    <location>
        <begin position="17"/>
        <end position="413"/>
    </location>
</feature>
<evidence type="ECO:0000256" key="4">
    <source>
        <dbReference type="ARBA" id="ARBA00022729"/>
    </source>
</evidence>
<dbReference type="GO" id="GO:0047911">
    <property type="term" value="F:galacturan 1,4-alpha-galacturonidase activity"/>
    <property type="evidence" value="ECO:0007669"/>
    <property type="project" value="UniProtKB-EC"/>
</dbReference>
<evidence type="ECO:0000256" key="2">
    <source>
        <dbReference type="ARBA" id="ARBA00008834"/>
    </source>
</evidence>
<dbReference type="PANTHER" id="PTHR31736:SF12">
    <property type="entry name" value="EXO-POLYGALACTURONASE, PUTATIVE-RELATED"/>
    <property type="match status" value="1"/>
</dbReference>
<dbReference type="GO" id="GO:0071555">
    <property type="term" value="P:cell wall organization"/>
    <property type="evidence" value="ECO:0007669"/>
    <property type="project" value="UniProtKB-KW"/>
</dbReference>
<comment type="similarity">
    <text evidence="2 17">Belongs to the glycosyl hydrolase 28 family.</text>
</comment>
<keyword evidence="3" id="KW-0964">Secreted</keyword>
<dbReference type="PANTHER" id="PTHR31736">
    <property type="match status" value="1"/>
</dbReference>
<accession>A0AAD4BLE2</accession>
<evidence type="ECO:0000313" key="20">
    <source>
        <dbReference type="Proteomes" id="UP001194468"/>
    </source>
</evidence>
<reference evidence="19" key="1">
    <citation type="submission" date="2019-10" db="EMBL/GenBank/DDBJ databases">
        <authorList>
            <consortium name="DOE Joint Genome Institute"/>
            <person name="Kuo A."/>
            <person name="Miyauchi S."/>
            <person name="Kiss E."/>
            <person name="Drula E."/>
            <person name="Kohler A."/>
            <person name="Sanchez-Garcia M."/>
            <person name="Andreopoulos B."/>
            <person name="Barry K.W."/>
            <person name="Bonito G."/>
            <person name="Buee M."/>
            <person name="Carver A."/>
            <person name="Chen C."/>
            <person name="Cichocki N."/>
            <person name="Clum A."/>
            <person name="Culley D."/>
            <person name="Crous P.W."/>
            <person name="Fauchery L."/>
            <person name="Girlanda M."/>
            <person name="Hayes R."/>
            <person name="Keri Z."/>
            <person name="LaButti K."/>
            <person name="Lipzen A."/>
            <person name="Lombard V."/>
            <person name="Magnuson J."/>
            <person name="Maillard F."/>
            <person name="Morin E."/>
            <person name="Murat C."/>
            <person name="Nolan M."/>
            <person name="Ohm R."/>
            <person name="Pangilinan J."/>
            <person name="Pereira M."/>
            <person name="Perotto S."/>
            <person name="Peter M."/>
            <person name="Riley R."/>
            <person name="Sitrit Y."/>
            <person name="Stielow B."/>
            <person name="Szollosi G."/>
            <person name="Zifcakova L."/>
            <person name="Stursova M."/>
            <person name="Spatafora J.W."/>
            <person name="Tedersoo L."/>
            <person name="Vaario L.-M."/>
            <person name="Yamada A."/>
            <person name="Yan M."/>
            <person name="Wang P."/>
            <person name="Xu J."/>
            <person name="Bruns T."/>
            <person name="Baldrian P."/>
            <person name="Vilgalys R."/>
            <person name="Henrissat B."/>
            <person name="Grigoriev I.V."/>
            <person name="Hibbett D."/>
            <person name="Nagy L.G."/>
            <person name="Martin F.M."/>
        </authorList>
    </citation>
    <scope>NUCLEOTIDE SEQUENCE</scope>
    <source>
        <strain evidence="19">BED1</strain>
    </source>
</reference>
<keyword evidence="7" id="KW-1015">Disulfide bond</keyword>
<evidence type="ECO:0000313" key="19">
    <source>
        <dbReference type="EMBL" id="KAF8434292.1"/>
    </source>
</evidence>
<comment type="caution">
    <text evidence="19">The sequence shown here is derived from an EMBL/GenBank/DDBJ whole genome shotgun (WGS) entry which is preliminary data.</text>
</comment>
<evidence type="ECO:0000256" key="14">
    <source>
        <dbReference type="ARBA" id="ARBA00038933"/>
    </source>
</evidence>
<dbReference type="Gene3D" id="2.160.20.10">
    <property type="entry name" value="Single-stranded right-handed beta-helix, Pectin lyase-like"/>
    <property type="match status" value="1"/>
</dbReference>
<dbReference type="InterPro" id="IPR006626">
    <property type="entry name" value="PbH1"/>
</dbReference>
<evidence type="ECO:0000256" key="9">
    <source>
        <dbReference type="ARBA" id="ARBA00023277"/>
    </source>
</evidence>
<dbReference type="GO" id="GO:0005576">
    <property type="term" value="C:extracellular region"/>
    <property type="evidence" value="ECO:0007669"/>
    <property type="project" value="UniProtKB-SubCell"/>
</dbReference>
<evidence type="ECO:0000256" key="12">
    <source>
        <dbReference type="ARBA" id="ARBA00023326"/>
    </source>
</evidence>
<dbReference type="EMBL" id="WHUW01000029">
    <property type="protein sequence ID" value="KAF8434292.1"/>
    <property type="molecule type" value="Genomic_DNA"/>
</dbReference>
<evidence type="ECO:0000256" key="7">
    <source>
        <dbReference type="ARBA" id="ARBA00023157"/>
    </source>
</evidence>
<dbReference type="InterPro" id="IPR011050">
    <property type="entry name" value="Pectin_lyase_fold/virulence"/>
</dbReference>
<evidence type="ECO:0000256" key="17">
    <source>
        <dbReference type="RuleBase" id="RU361169"/>
    </source>
</evidence>
<evidence type="ECO:0000256" key="13">
    <source>
        <dbReference type="ARBA" id="ARBA00037312"/>
    </source>
</evidence>
<evidence type="ECO:0000256" key="15">
    <source>
        <dbReference type="ARBA" id="ARBA00048766"/>
    </source>
</evidence>
<dbReference type="AlphaFoldDB" id="A0AAD4BLE2"/>
<dbReference type="Proteomes" id="UP001194468">
    <property type="component" value="Unassembled WGS sequence"/>
</dbReference>
<keyword evidence="8" id="KW-0325">Glycoprotein</keyword>
<reference evidence="19" key="2">
    <citation type="journal article" date="2020" name="Nat. Commun.">
        <title>Large-scale genome sequencing of mycorrhizal fungi provides insights into the early evolution of symbiotic traits.</title>
        <authorList>
            <person name="Miyauchi S."/>
            <person name="Kiss E."/>
            <person name="Kuo A."/>
            <person name="Drula E."/>
            <person name="Kohler A."/>
            <person name="Sanchez-Garcia M."/>
            <person name="Morin E."/>
            <person name="Andreopoulos B."/>
            <person name="Barry K.W."/>
            <person name="Bonito G."/>
            <person name="Buee M."/>
            <person name="Carver A."/>
            <person name="Chen C."/>
            <person name="Cichocki N."/>
            <person name="Clum A."/>
            <person name="Culley D."/>
            <person name="Crous P.W."/>
            <person name="Fauchery L."/>
            <person name="Girlanda M."/>
            <person name="Hayes R.D."/>
            <person name="Keri Z."/>
            <person name="LaButti K."/>
            <person name="Lipzen A."/>
            <person name="Lombard V."/>
            <person name="Magnuson J."/>
            <person name="Maillard F."/>
            <person name="Murat C."/>
            <person name="Nolan M."/>
            <person name="Ohm R.A."/>
            <person name="Pangilinan J."/>
            <person name="Pereira M.F."/>
            <person name="Perotto S."/>
            <person name="Peter M."/>
            <person name="Pfister S."/>
            <person name="Riley R."/>
            <person name="Sitrit Y."/>
            <person name="Stielow J.B."/>
            <person name="Szollosi G."/>
            <person name="Zifcakova L."/>
            <person name="Stursova M."/>
            <person name="Spatafora J.W."/>
            <person name="Tedersoo L."/>
            <person name="Vaario L.M."/>
            <person name="Yamada A."/>
            <person name="Yan M."/>
            <person name="Wang P."/>
            <person name="Xu J."/>
            <person name="Bruns T."/>
            <person name="Baldrian P."/>
            <person name="Vilgalys R."/>
            <person name="Dunand C."/>
            <person name="Henrissat B."/>
            <person name="Grigoriev I.V."/>
            <person name="Hibbett D."/>
            <person name="Nagy L.G."/>
            <person name="Martin F.M."/>
        </authorList>
    </citation>
    <scope>NUCLEOTIDE SEQUENCE</scope>
    <source>
        <strain evidence="19">BED1</strain>
    </source>
</reference>
<dbReference type="EC" id="3.2.1.67" evidence="14"/>
<keyword evidence="6 17" id="KW-0378">Hydrolase</keyword>
<dbReference type="InterPro" id="IPR000743">
    <property type="entry name" value="Glyco_hydro_28"/>
</dbReference>
<keyword evidence="12" id="KW-0624">Polysaccharide degradation</keyword>
<gene>
    <name evidence="19" type="ORF">L210DRAFT_3649135</name>
</gene>
<feature type="signal peptide" evidence="18">
    <location>
        <begin position="1"/>
        <end position="16"/>
    </location>
</feature>
<evidence type="ECO:0000256" key="6">
    <source>
        <dbReference type="ARBA" id="ARBA00022801"/>
    </source>
</evidence>
<evidence type="ECO:0000256" key="8">
    <source>
        <dbReference type="ARBA" id="ARBA00023180"/>
    </source>
</evidence>
<organism evidence="19 20">
    <name type="scientific">Boletus edulis BED1</name>
    <dbReference type="NCBI Taxonomy" id="1328754"/>
    <lineage>
        <taxon>Eukaryota</taxon>
        <taxon>Fungi</taxon>
        <taxon>Dikarya</taxon>
        <taxon>Basidiomycota</taxon>
        <taxon>Agaricomycotina</taxon>
        <taxon>Agaricomycetes</taxon>
        <taxon>Agaricomycetidae</taxon>
        <taxon>Boletales</taxon>
        <taxon>Boletineae</taxon>
        <taxon>Boletaceae</taxon>
        <taxon>Boletoideae</taxon>
        <taxon>Boletus</taxon>
    </lineage>
</organism>
<evidence type="ECO:0000256" key="10">
    <source>
        <dbReference type="ARBA" id="ARBA00023295"/>
    </source>
</evidence>
<sequence>MHLTRLLLALVPVVFAVRVHGNICKVIPIGGGQDDGPNIIDAFDTCKSGGTIVLDKFYVVNTVLVITGLQDVSIELSGVVQYTPNIAYWSPNSYYLEFQNATTFWFLSGNNIHLYGGGTLDANGQVWWDYPNKTVGTAGGSSTLFARPVPLTVGNASNVLIEDLTQIGSPFWNNFVYQSTNVTYRWMNISSTSYSSNPAANSDGWDIYRSSYITIEDSTIHNDDDCVAFKPNTTNTVIRNLYCNGSHGISVGSLGQYAGETDVVANIYVKNISMNNAQNGARIKVFGGSPYPNSTAGGGTGYVQNVTFEDFYVNNVDNPIYLTQCYDTAANVCAEYPSTLNVSDIHYINVTGMSSGNSGDVVVELECSPECYDITATGINLTSPDGPAVYYCENVANETALDFTCTVPPASSL</sequence>
<proteinExistence type="inferred from homology"/>
<dbReference type="GO" id="GO:0004650">
    <property type="term" value="F:polygalacturonase activity"/>
    <property type="evidence" value="ECO:0007669"/>
    <property type="project" value="InterPro"/>
</dbReference>
<protein>
    <recommendedName>
        <fullName evidence="14">galacturonan 1,4-alpha-galacturonidase</fullName>
        <ecNumber evidence="14">3.2.1.67</ecNumber>
    </recommendedName>
</protein>
<evidence type="ECO:0000256" key="18">
    <source>
        <dbReference type="SAM" id="SignalP"/>
    </source>
</evidence>
<keyword evidence="11" id="KW-0961">Cell wall biogenesis/degradation</keyword>
<comment type="function">
    <text evidence="13">Specific in hydrolyzing the terminal glycosidic bond of polygalacturonic acid and oligogalacturonates.</text>
</comment>
<dbReference type="PROSITE" id="PS00502">
    <property type="entry name" value="POLYGALACTURONASE"/>
    <property type="match status" value="1"/>
</dbReference>
<keyword evidence="10 17" id="KW-0326">Glycosidase</keyword>
<keyword evidence="20" id="KW-1185">Reference proteome</keyword>
<evidence type="ECO:0000256" key="5">
    <source>
        <dbReference type="ARBA" id="ARBA00022737"/>
    </source>
</evidence>
<name>A0AAD4BLE2_BOLED</name>
<keyword evidence="5" id="KW-0677">Repeat</keyword>
<dbReference type="SMART" id="SM00710">
    <property type="entry name" value="PbH1"/>
    <property type="match status" value="4"/>
</dbReference>
<evidence type="ECO:0000256" key="11">
    <source>
        <dbReference type="ARBA" id="ARBA00023316"/>
    </source>
</evidence>
<evidence type="ECO:0000256" key="16">
    <source>
        <dbReference type="PROSITE-ProRule" id="PRU10052"/>
    </source>
</evidence>
<feature type="active site" evidence="16">
    <location>
        <position position="247"/>
    </location>
</feature>
<dbReference type="GO" id="GO:0045490">
    <property type="term" value="P:pectin catabolic process"/>
    <property type="evidence" value="ECO:0007669"/>
    <property type="project" value="UniProtKB-ARBA"/>
</dbReference>
<keyword evidence="9" id="KW-0119">Carbohydrate metabolism</keyword>
<dbReference type="InterPro" id="IPR012334">
    <property type="entry name" value="Pectin_lyas_fold"/>
</dbReference>